<dbReference type="CDD" id="cd02603">
    <property type="entry name" value="HAD_sEH-N_like"/>
    <property type="match status" value="1"/>
</dbReference>
<evidence type="ECO:0000256" key="1">
    <source>
        <dbReference type="ARBA" id="ARBA00022801"/>
    </source>
</evidence>
<dbReference type="Pfam" id="PF00702">
    <property type="entry name" value="Hydrolase"/>
    <property type="match status" value="1"/>
</dbReference>
<evidence type="ECO:0000313" key="3">
    <source>
        <dbReference type="Proteomes" id="UP000569951"/>
    </source>
</evidence>
<keyword evidence="1 2" id="KW-0378">Hydrolase</keyword>
<protein>
    <submittedName>
        <fullName evidence="2">Putative hydrolase of the HAD superfamily</fullName>
    </submittedName>
</protein>
<dbReference type="SFLD" id="SFLDG01129">
    <property type="entry name" value="C1.5:_HAD__Beta-PGM__Phosphata"/>
    <property type="match status" value="1"/>
</dbReference>
<proteinExistence type="predicted"/>
<dbReference type="RefSeq" id="WP_246350699.1">
    <property type="nucleotide sequence ID" value="NZ_JACHHG010000001.1"/>
</dbReference>
<dbReference type="InterPro" id="IPR036412">
    <property type="entry name" value="HAD-like_sf"/>
</dbReference>
<dbReference type="PRINTS" id="PR00413">
    <property type="entry name" value="HADHALOGNASE"/>
</dbReference>
<dbReference type="Proteomes" id="UP000569951">
    <property type="component" value="Unassembled WGS sequence"/>
</dbReference>
<dbReference type="InterPro" id="IPR023214">
    <property type="entry name" value="HAD_sf"/>
</dbReference>
<dbReference type="GO" id="GO:0016787">
    <property type="term" value="F:hydrolase activity"/>
    <property type="evidence" value="ECO:0007669"/>
    <property type="project" value="UniProtKB-KW"/>
</dbReference>
<dbReference type="PANTHER" id="PTHR43316:SF3">
    <property type="entry name" value="HALOACID DEHALOGENASE, TYPE II (AFU_ORTHOLOGUE AFUA_2G07750)-RELATED"/>
    <property type="match status" value="1"/>
</dbReference>
<dbReference type="PANTHER" id="PTHR43316">
    <property type="entry name" value="HYDROLASE, HALOACID DELAHOGENASE-RELATED"/>
    <property type="match status" value="1"/>
</dbReference>
<name>A0A841HY79_9DEIO</name>
<dbReference type="NCBIfam" id="TIGR01549">
    <property type="entry name" value="HAD-SF-IA-v1"/>
    <property type="match status" value="1"/>
</dbReference>
<gene>
    <name evidence="2" type="ORF">HNR42_000157</name>
</gene>
<dbReference type="AlphaFoldDB" id="A0A841HY79"/>
<dbReference type="SUPFAM" id="SSF56784">
    <property type="entry name" value="HAD-like"/>
    <property type="match status" value="1"/>
</dbReference>
<sequence length="221" mass="24351">MIQAVLFDRDDTLSLTDQDVYRQAAEWLVQRHPNLDIKTALKAMQVQWASTEGRWQLLRTLEDEAAFWDEYYVELAERLGLEPHHGAAVIEAWPYHRFLVPVPGAREVLTELRARGYKVGVLSNTLPNVAVTLEAVGLGDLVDVAISSCTLGVHKPDPQAFLLAAGQLGVTPEEVLFVDDKLENVEAARSVGMQAILIDHHGVGHPEAARSLHEVLAALPA</sequence>
<dbReference type="Gene3D" id="3.40.50.1000">
    <property type="entry name" value="HAD superfamily/HAD-like"/>
    <property type="match status" value="1"/>
</dbReference>
<dbReference type="InterPro" id="IPR051540">
    <property type="entry name" value="S-2-haloacid_dehalogenase"/>
</dbReference>
<keyword evidence="3" id="KW-1185">Reference proteome</keyword>
<dbReference type="EMBL" id="JACHHG010000001">
    <property type="protein sequence ID" value="MBB6096745.1"/>
    <property type="molecule type" value="Genomic_DNA"/>
</dbReference>
<organism evidence="2 3">
    <name type="scientific">Deinobacterium chartae</name>
    <dbReference type="NCBI Taxonomy" id="521158"/>
    <lineage>
        <taxon>Bacteria</taxon>
        <taxon>Thermotogati</taxon>
        <taxon>Deinococcota</taxon>
        <taxon>Deinococci</taxon>
        <taxon>Deinococcales</taxon>
        <taxon>Deinococcaceae</taxon>
        <taxon>Deinobacterium</taxon>
    </lineage>
</organism>
<evidence type="ECO:0000313" key="2">
    <source>
        <dbReference type="EMBL" id="MBB6096745.1"/>
    </source>
</evidence>
<dbReference type="NCBIfam" id="TIGR01509">
    <property type="entry name" value="HAD-SF-IA-v3"/>
    <property type="match status" value="1"/>
</dbReference>
<reference evidence="2 3" key="1">
    <citation type="submission" date="2020-08" db="EMBL/GenBank/DDBJ databases">
        <title>Genomic Encyclopedia of Type Strains, Phase IV (KMG-IV): sequencing the most valuable type-strain genomes for metagenomic binning, comparative biology and taxonomic classification.</title>
        <authorList>
            <person name="Goeker M."/>
        </authorList>
    </citation>
    <scope>NUCLEOTIDE SEQUENCE [LARGE SCALE GENOMIC DNA]</scope>
    <source>
        <strain evidence="2 3">DSM 21458</strain>
    </source>
</reference>
<comment type="caution">
    <text evidence="2">The sequence shown here is derived from an EMBL/GenBank/DDBJ whole genome shotgun (WGS) entry which is preliminary data.</text>
</comment>
<accession>A0A841HY79</accession>
<dbReference type="InterPro" id="IPR006439">
    <property type="entry name" value="HAD-SF_hydro_IA"/>
</dbReference>
<dbReference type="SFLD" id="SFLDS00003">
    <property type="entry name" value="Haloacid_Dehalogenase"/>
    <property type="match status" value="1"/>
</dbReference>